<dbReference type="RefSeq" id="WP_377255052.1">
    <property type="nucleotide sequence ID" value="NZ_JBHMAA010000003.1"/>
</dbReference>
<dbReference type="InterPro" id="IPR045337">
    <property type="entry name" value="MmgE_PrpD_C"/>
</dbReference>
<evidence type="ECO:0000313" key="5">
    <source>
        <dbReference type="EMBL" id="MFB9947498.1"/>
    </source>
</evidence>
<evidence type="ECO:0000259" key="3">
    <source>
        <dbReference type="Pfam" id="PF03972"/>
    </source>
</evidence>
<accession>A0ABV6ADP6</accession>
<sequence>MNAATSHRAHDPGREPIPAFRTLCEWAATASGFGPISRGRAGDALTDILATMIAGMHDASTASVVKSLAGCGEGASLAFGAPHGFAAPWAALINGTAAHALDFDDNFAPAFTHATAVLAPALLALANDRKVDGAALVDAFVVGLELQGRIGHLMQPAHYQRGWHSTSTIGTIGTAGACARLLGASPGQILSAMSAATSMAGGSKLQFGSMMKPVHAGLAAKNAVLAARFALAGVGANDDPFSGDWGFASLTGAGDADPQIMTEGLGETLEIETSGLLAKRFPCCGAAHRSIDALEILLKETDLSLEAIDRIEASLPEMARRNLRFDCPADEMEARFSGTYCLARMLLDGSVELGHFTSGSVRDERIAAWLPRIRLIAYDNALMVDGANFEATTRIYLKDGLVMEASVSHPKGSPENPLSYDDLLAKFRTCCAWSGHEAVAEPLFQFARSLGTTDDVGGVMASIERNLRIHEPVRSDQSVKKGTSSKKHISEDKNGVNL</sequence>
<comment type="caution">
    <text evidence="5">The sequence shown here is derived from an EMBL/GenBank/DDBJ whole genome shotgun (WGS) entry which is preliminary data.</text>
</comment>
<keyword evidence="6" id="KW-1185">Reference proteome</keyword>
<dbReference type="Proteomes" id="UP001589692">
    <property type="component" value="Unassembled WGS sequence"/>
</dbReference>
<dbReference type="PANTHER" id="PTHR16943">
    <property type="entry name" value="2-METHYLCITRATE DEHYDRATASE-RELATED"/>
    <property type="match status" value="1"/>
</dbReference>
<dbReference type="EMBL" id="JBHMAA010000003">
    <property type="protein sequence ID" value="MFB9947498.1"/>
    <property type="molecule type" value="Genomic_DNA"/>
</dbReference>
<evidence type="ECO:0000256" key="2">
    <source>
        <dbReference type="SAM" id="MobiDB-lite"/>
    </source>
</evidence>
<gene>
    <name evidence="5" type="ORF">ACFFP0_01500</name>
</gene>
<feature type="region of interest" description="Disordered" evidence="2">
    <location>
        <begin position="472"/>
        <end position="498"/>
    </location>
</feature>
<dbReference type="Pfam" id="PF19305">
    <property type="entry name" value="MmgE_PrpD_C"/>
    <property type="match status" value="1"/>
</dbReference>
<dbReference type="InterPro" id="IPR042183">
    <property type="entry name" value="MmgE/PrpD_sf_1"/>
</dbReference>
<name>A0ABV6ADP6_9HYPH</name>
<evidence type="ECO:0000313" key="6">
    <source>
        <dbReference type="Proteomes" id="UP001589692"/>
    </source>
</evidence>
<dbReference type="InterPro" id="IPR036148">
    <property type="entry name" value="MmgE/PrpD_sf"/>
</dbReference>
<dbReference type="Gene3D" id="3.30.1330.120">
    <property type="entry name" value="2-methylcitrate dehydratase PrpD"/>
    <property type="match status" value="1"/>
</dbReference>
<feature type="domain" description="MmgE/PrpD N-terminal" evidence="3">
    <location>
        <begin position="38"/>
        <end position="254"/>
    </location>
</feature>
<organism evidence="5 6">
    <name type="scientific">Rhizobium puerariae</name>
    <dbReference type="NCBI Taxonomy" id="1585791"/>
    <lineage>
        <taxon>Bacteria</taxon>
        <taxon>Pseudomonadati</taxon>
        <taxon>Pseudomonadota</taxon>
        <taxon>Alphaproteobacteria</taxon>
        <taxon>Hyphomicrobiales</taxon>
        <taxon>Rhizobiaceae</taxon>
        <taxon>Rhizobium/Agrobacterium group</taxon>
        <taxon>Rhizobium</taxon>
    </lineage>
</organism>
<comment type="similarity">
    <text evidence="1">Belongs to the PrpD family.</text>
</comment>
<protein>
    <submittedName>
        <fullName evidence="5">MmgE/PrpD family protein</fullName>
    </submittedName>
</protein>
<reference evidence="5 6" key="1">
    <citation type="submission" date="2024-09" db="EMBL/GenBank/DDBJ databases">
        <authorList>
            <person name="Sun Q."/>
            <person name="Mori K."/>
        </authorList>
    </citation>
    <scope>NUCLEOTIDE SEQUENCE [LARGE SCALE GENOMIC DNA]</scope>
    <source>
        <strain evidence="5 6">TBRC 4938</strain>
    </source>
</reference>
<dbReference type="InterPro" id="IPR042188">
    <property type="entry name" value="MmgE/PrpD_sf_2"/>
</dbReference>
<dbReference type="PANTHER" id="PTHR16943:SF8">
    <property type="entry name" value="2-METHYLCITRATE DEHYDRATASE"/>
    <property type="match status" value="1"/>
</dbReference>
<evidence type="ECO:0000256" key="1">
    <source>
        <dbReference type="ARBA" id="ARBA00006174"/>
    </source>
</evidence>
<feature type="domain" description="MmgE/PrpD C-terminal" evidence="4">
    <location>
        <begin position="281"/>
        <end position="436"/>
    </location>
</feature>
<dbReference type="Gene3D" id="1.10.4100.10">
    <property type="entry name" value="2-methylcitrate dehydratase PrpD"/>
    <property type="match status" value="1"/>
</dbReference>
<dbReference type="SUPFAM" id="SSF103378">
    <property type="entry name" value="2-methylcitrate dehydratase PrpD"/>
    <property type="match status" value="1"/>
</dbReference>
<dbReference type="InterPro" id="IPR005656">
    <property type="entry name" value="MmgE_PrpD"/>
</dbReference>
<proteinExistence type="inferred from homology"/>
<dbReference type="InterPro" id="IPR045336">
    <property type="entry name" value="MmgE_PrpD_N"/>
</dbReference>
<feature type="compositionally biased region" description="Basic and acidic residues" evidence="2">
    <location>
        <begin position="488"/>
        <end position="498"/>
    </location>
</feature>
<dbReference type="Pfam" id="PF03972">
    <property type="entry name" value="MmgE_PrpD_N"/>
    <property type="match status" value="1"/>
</dbReference>
<evidence type="ECO:0000259" key="4">
    <source>
        <dbReference type="Pfam" id="PF19305"/>
    </source>
</evidence>